<dbReference type="RefSeq" id="XP_013087288.2">
    <property type="nucleotide sequence ID" value="XM_013231834.2"/>
</dbReference>
<accession>A0A9U8EHF8</accession>
<evidence type="ECO:0000259" key="9">
    <source>
        <dbReference type="PROSITE" id="PS50262"/>
    </source>
</evidence>
<evidence type="ECO:0000256" key="7">
    <source>
        <dbReference type="ARBA" id="ARBA00023224"/>
    </source>
</evidence>
<dbReference type="AlphaFoldDB" id="A0A9U8EHF8"/>
<evidence type="ECO:0000256" key="1">
    <source>
        <dbReference type="ARBA" id="ARBA00004141"/>
    </source>
</evidence>
<organism evidence="10 11">
    <name type="scientific">Biomphalaria glabrata</name>
    <name type="common">Bloodfluke planorb</name>
    <name type="synonym">Freshwater snail</name>
    <dbReference type="NCBI Taxonomy" id="6526"/>
    <lineage>
        <taxon>Eukaryota</taxon>
        <taxon>Metazoa</taxon>
        <taxon>Spiralia</taxon>
        <taxon>Lophotrochozoa</taxon>
        <taxon>Mollusca</taxon>
        <taxon>Gastropoda</taxon>
        <taxon>Heterobranchia</taxon>
        <taxon>Euthyneura</taxon>
        <taxon>Panpulmonata</taxon>
        <taxon>Hygrophila</taxon>
        <taxon>Lymnaeoidea</taxon>
        <taxon>Planorbidae</taxon>
        <taxon>Biomphalaria</taxon>
    </lineage>
</organism>
<feature type="transmembrane region" description="Helical" evidence="8">
    <location>
        <begin position="159"/>
        <end position="179"/>
    </location>
</feature>
<keyword evidence="3 8" id="KW-1133">Transmembrane helix</keyword>
<proteinExistence type="predicted"/>
<dbReference type="PROSITE" id="PS50262">
    <property type="entry name" value="G_PROTEIN_RECEP_F1_2"/>
    <property type="match status" value="1"/>
</dbReference>
<keyword evidence="5 8" id="KW-0472">Membrane</keyword>
<evidence type="ECO:0000313" key="11">
    <source>
        <dbReference type="RefSeq" id="XP_013087288.2"/>
    </source>
</evidence>
<comment type="subcellular location">
    <subcellularLocation>
        <location evidence="1">Membrane</location>
        <topology evidence="1">Multi-pass membrane protein</topology>
    </subcellularLocation>
</comment>
<dbReference type="PANTHER" id="PTHR24243">
    <property type="entry name" value="G-PROTEIN COUPLED RECEPTOR"/>
    <property type="match status" value="1"/>
</dbReference>
<evidence type="ECO:0000256" key="8">
    <source>
        <dbReference type="SAM" id="Phobius"/>
    </source>
</evidence>
<evidence type="ECO:0000256" key="4">
    <source>
        <dbReference type="ARBA" id="ARBA00023040"/>
    </source>
</evidence>
<keyword evidence="6" id="KW-0675">Receptor</keyword>
<feature type="transmembrane region" description="Helical" evidence="8">
    <location>
        <begin position="115"/>
        <end position="138"/>
    </location>
</feature>
<dbReference type="InterPro" id="IPR017452">
    <property type="entry name" value="GPCR_Rhodpsn_7TM"/>
</dbReference>
<reference evidence="11" key="1">
    <citation type="submission" date="2025-08" db="UniProtKB">
        <authorList>
            <consortium name="RefSeq"/>
        </authorList>
    </citation>
    <scope>IDENTIFICATION</scope>
</reference>
<dbReference type="Proteomes" id="UP001165740">
    <property type="component" value="Chromosome 15"/>
</dbReference>
<keyword evidence="7" id="KW-0807">Transducer</keyword>
<dbReference type="SUPFAM" id="SSF81321">
    <property type="entry name" value="Family A G protein-coupled receptor-like"/>
    <property type="match status" value="1"/>
</dbReference>
<evidence type="ECO:0000256" key="5">
    <source>
        <dbReference type="ARBA" id="ARBA00023136"/>
    </source>
</evidence>
<name>A0A9U8EHF8_BIOGL</name>
<evidence type="ECO:0000313" key="10">
    <source>
        <dbReference type="Proteomes" id="UP001165740"/>
    </source>
</evidence>
<dbReference type="OrthoDB" id="6160146at2759"/>
<dbReference type="GeneID" id="106071677"/>
<evidence type="ECO:0000256" key="3">
    <source>
        <dbReference type="ARBA" id="ARBA00022989"/>
    </source>
</evidence>
<dbReference type="GO" id="GO:0004930">
    <property type="term" value="F:G protein-coupled receptor activity"/>
    <property type="evidence" value="ECO:0007669"/>
    <property type="project" value="UniProtKB-KW"/>
</dbReference>
<keyword evidence="10" id="KW-1185">Reference proteome</keyword>
<dbReference type="Pfam" id="PF00001">
    <property type="entry name" value="7tm_1"/>
    <property type="match status" value="1"/>
</dbReference>
<feature type="transmembrane region" description="Helical" evidence="8">
    <location>
        <begin position="211"/>
        <end position="236"/>
    </location>
</feature>
<sequence>MIQRKHIAGKYLAHTSYLPGKYLAHTSYLPGKYLAHTSYIPGQYLAHTRYLPGKYLAHTSYIPGQYLAHTRYLPGKYLAHTSYIPGKYLAHTSYIPGKYLAHTSCISGKYLAHCYLITVFLTYACSFTSVWFIVLVSHENYVRIAQPQLVPTVCTPRRAATNISIVLLSAAVIYNVYLWTTEVTPSEDGSKLCMALARYEKLLASINVLDLVLTLIIPVLLVSGLMLFTLVAVVQGARRQNRLNGKQRRDEDRSQTAEAKVAKFLTIVSLTLLFLHSPSHVIRLKLLIASTIGSFHMTDSDPALQRAFEVMYYLNFSANLAIFALAGENFRRTLSATVNCWRCSCSWRRTLSLLRVSGRRLCLRSDPSAVNLELSLVYTTYENISYEKDGSEVSHRHGLMVVSSRNDLASSTSSISIV</sequence>
<feature type="domain" description="G-protein coupled receptors family 1 profile" evidence="9">
    <location>
        <begin position="117"/>
        <end position="323"/>
    </location>
</feature>
<gene>
    <name evidence="11" type="primary">LOC106071677</name>
</gene>
<dbReference type="KEGG" id="bgt:106071677"/>
<evidence type="ECO:0000256" key="2">
    <source>
        <dbReference type="ARBA" id="ARBA00022692"/>
    </source>
</evidence>
<keyword evidence="4" id="KW-0297">G-protein coupled receptor</keyword>
<dbReference type="GO" id="GO:0005886">
    <property type="term" value="C:plasma membrane"/>
    <property type="evidence" value="ECO:0007669"/>
    <property type="project" value="TreeGrafter"/>
</dbReference>
<dbReference type="InterPro" id="IPR000276">
    <property type="entry name" value="GPCR_Rhodpsn"/>
</dbReference>
<dbReference type="Gene3D" id="1.20.1070.10">
    <property type="entry name" value="Rhodopsin 7-helix transmembrane proteins"/>
    <property type="match status" value="1"/>
</dbReference>
<protein>
    <submittedName>
        <fullName evidence="11">Uncharacterized protein LOC106071677</fullName>
    </submittedName>
</protein>
<keyword evidence="2 8" id="KW-0812">Transmembrane</keyword>
<evidence type="ECO:0000256" key="6">
    <source>
        <dbReference type="ARBA" id="ARBA00023170"/>
    </source>
</evidence>
<dbReference type="PANTHER" id="PTHR24243:SF230">
    <property type="entry name" value="G-PROTEIN COUPLED RECEPTORS FAMILY 1 PROFILE DOMAIN-CONTAINING PROTEIN"/>
    <property type="match status" value="1"/>
</dbReference>